<dbReference type="PANTHER" id="PTHR35525">
    <property type="entry name" value="BLL6575 PROTEIN"/>
    <property type="match status" value="1"/>
</dbReference>
<dbReference type="PANTHER" id="PTHR35525:SF3">
    <property type="entry name" value="BLL6575 PROTEIN"/>
    <property type="match status" value="1"/>
</dbReference>
<proteinExistence type="predicted"/>
<evidence type="ECO:0000313" key="2">
    <source>
        <dbReference type="EMBL" id="QQZ08518.1"/>
    </source>
</evidence>
<keyword evidence="3" id="KW-1185">Reference proteome</keyword>
<accession>A0ABX7DZK0</accession>
<dbReference type="Gene3D" id="1.10.3300.10">
    <property type="entry name" value="Jann2411-like domain"/>
    <property type="match status" value="1"/>
</dbReference>
<dbReference type="InterPro" id="IPR023286">
    <property type="entry name" value="ABATE_dom_sf"/>
</dbReference>
<protein>
    <submittedName>
        <fullName evidence="2">CGNR zinc finger domain-containing protein</fullName>
    </submittedName>
</protein>
<organism evidence="2 3">
    <name type="scientific">Heyndrickxia vini</name>
    <dbReference type="NCBI Taxonomy" id="1476025"/>
    <lineage>
        <taxon>Bacteria</taxon>
        <taxon>Bacillati</taxon>
        <taxon>Bacillota</taxon>
        <taxon>Bacilli</taxon>
        <taxon>Bacillales</taxon>
        <taxon>Bacillaceae</taxon>
        <taxon>Heyndrickxia</taxon>
    </lineage>
</organism>
<evidence type="ECO:0000259" key="1">
    <source>
        <dbReference type="Pfam" id="PF11706"/>
    </source>
</evidence>
<dbReference type="Pfam" id="PF11706">
    <property type="entry name" value="zf-CGNR"/>
    <property type="match status" value="1"/>
</dbReference>
<gene>
    <name evidence="2" type="ORF">I5776_15840</name>
</gene>
<dbReference type="InterPro" id="IPR021005">
    <property type="entry name" value="Znf_CGNR"/>
</dbReference>
<dbReference type="RefSeq" id="WP_202777334.1">
    <property type="nucleotide sequence ID" value="NZ_CP065425.1"/>
</dbReference>
<dbReference type="Pfam" id="PF07336">
    <property type="entry name" value="ABATE"/>
    <property type="match status" value="1"/>
</dbReference>
<feature type="domain" description="Zinc finger CGNR" evidence="1">
    <location>
        <begin position="162"/>
        <end position="203"/>
    </location>
</feature>
<dbReference type="Proteomes" id="UP000595691">
    <property type="component" value="Chromosome"/>
</dbReference>
<name>A0ABX7DZK0_9BACI</name>
<dbReference type="EMBL" id="CP065425">
    <property type="protein sequence ID" value="QQZ08518.1"/>
    <property type="molecule type" value="Genomic_DNA"/>
</dbReference>
<dbReference type="SUPFAM" id="SSF160904">
    <property type="entry name" value="Jann2411-like"/>
    <property type="match status" value="1"/>
</dbReference>
<dbReference type="InterPro" id="IPR010852">
    <property type="entry name" value="ABATE"/>
</dbReference>
<evidence type="ECO:0000313" key="3">
    <source>
        <dbReference type="Proteomes" id="UP000595691"/>
    </source>
</evidence>
<sequence>MSDINKDVHKHDLLGGRLCLDFANTVSWHDSSEKSQEWLTSYENLVNWSLHADILKKQQALSLLKKAENRPSEAKKVLQQAVELRESIYHIFSLVSNDDTPNAKDLAILNTAIGNAYGKMQVVPDENKFSLEFLNCEELDGMLPPIVQSAIEILTSEKELSRVKKCEGYPCGWLFFDTSRNRSRRWCSMADCGNRAKAKRFYHNKNNNS</sequence>
<reference evidence="2 3" key="1">
    <citation type="submission" date="2020-11" db="EMBL/GenBank/DDBJ databases">
        <title>Taxonomic evaluation of the Bacillus sporothermodurans group of bacteria based on whole genome sequences.</title>
        <authorList>
            <person name="Fiedler G."/>
            <person name="Herbstmann A.-D."/>
            <person name="Doll E."/>
            <person name="Wenning M."/>
            <person name="Brinks E."/>
            <person name="Kabisch J."/>
            <person name="Breitenwieser F."/>
            <person name="Lappann M."/>
            <person name="Boehnlein C."/>
            <person name="Franz C."/>
        </authorList>
    </citation>
    <scope>NUCLEOTIDE SEQUENCE [LARGE SCALE GENOMIC DNA]</scope>
    <source>
        <strain evidence="2 3">JCM 19841</strain>
    </source>
</reference>